<name>A0A090W0Y1_9FLAO</name>
<proteinExistence type="predicted"/>
<evidence type="ECO:0000313" key="2">
    <source>
        <dbReference type="EMBL" id="GAL70556.1"/>
    </source>
</evidence>
<dbReference type="Proteomes" id="UP000029646">
    <property type="component" value="Unassembled WGS sequence"/>
</dbReference>
<dbReference type="EMBL" id="BBNR01000003">
    <property type="protein sequence ID" value="GAL66042.1"/>
    <property type="molecule type" value="Genomic_DNA"/>
</dbReference>
<reference evidence="3 4" key="1">
    <citation type="journal article" date="2014" name="Genome Announc.">
        <title>Draft Genome Sequence of Marine Flavobacterium Jejuia pallidilutea Strain 11shimoA1 and Pigmentation Mutants.</title>
        <authorList>
            <person name="Takatani N."/>
            <person name="Nakanishi M."/>
            <person name="Meirelles P."/>
            <person name="Mino S."/>
            <person name="Suda W."/>
            <person name="Oshima K."/>
            <person name="Hattori M."/>
            <person name="Ohkuma M."/>
            <person name="Hosokawa M."/>
            <person name="Miyashita K."/>
            <person name="Thompson F.L."/>
            <person name="Niwa A."/>
            <person name="Sawabe T."/>
            <person name="Sawabe T."/>
        </authorList>
    </citation>
    <scope>NUCLEOTIDE SEQUENCE [LARGE SCALE GENOMIC DNA]</scope>
    <source>
        <strain evidence="1 3">JCM 19301</strain>
        <strain evidence="2">JCM 19302</strain>
        <strain evidence="4">JCM19302</strain>
    </source>
</reference>
<dbReference type="RefSeq" id="WP_042241560.1">
    <property type="nucleotide sequence ID" value="NZ_BBNR01000003.1"/>
</dbReference>
<accession>A0A090W0Y1</accession>
<gene>
    <name evidence="1" type="ORF">JCM19301_607</name>
    <name evidence="2" type="ORF">JCM19302_1465</name>
</gene>
<sequence>MHDKAGQISQTHYAKLAKTYSKLTFLEEKLNKKNTKMRKTILFQLLLLLLIFPANAQVQLIKETKVTDEALHFWYPNGERAAIYAKHISLREIVLLWLMDTSFLDGTKEG</sequence>
<evidence type="ECO:0000313" key="4">
    <source>
        <dbReference type="Proteomes" id="UP000029646"/>
    </source>
</evidence>
<dbReference type="EMBL" id="BBNS01000006">
    <property type="protein sequence ID" value="GAL70556.1"/>
    <property type="molecule type" value="Genomic_DNA"/>
</dbReference>
<evidence type="ECO:0000313" key="3">
    <source>
        <dbReference type="Proteomes" id="UP000029641"/>
    </source>
</evidence>
<evidence type="ECO:0000313" key="1">
    <source>
        <dbReference type="EMBL" id="GAL66042.1"/>
    </source>
</evidence>
<organism evidence="2 4">
    <name type="scientific">Jejuia pallidilutea</name>
    <dbReference type="NCBI Taxonomy" id="504487"/>
    <lineage>
        <taxon>Bacteria</taxon>
        <taxon>Pseudomonadati</taxon>
        <taxon>Bacteroidota</taxon>
        <taxon>Flavobacteriia</taxon>
        <taxon>Flavobacteriales</taxon>
        <taxon>Flavobacteriaceae</taxon>
        <taxon>Jejuia</taxon>
    </lineage>
</organism>
<protein>
    <submittedName>
        <fullName evidence="2">Uncharacterized protein</fullName>
    </submittedName>
</protein>
<dbReference type="Proteomes" id="UP000029641">
    <property type="component" value="Unassembled WGS sequence"/>
</dbReference>
<comment type="caution">
    <text evidence="2">The sequence shown here is derived from an EMBL/GenBank/DDBJ whole genome shotgun (WGS) entry which is preliminary data.</text>
</comment>
<dbReference type="AlphaFoldDB" id="A0A090W0Y1"/>